<dbReference type="Proteomes" id="UP000287651">
    <property type="component" value="Unassembled WGS sequence"/>
</dbReference>
<evidence type="ECO:0000313" key="2">
    <source>
        <dbReference type="EMBL" id="RRT80479.1"/>
    </source>
</evidence>
<evidence type="ECO:0000256" key="1">
    <source>
        <dbReference type="SAM" id="Phobius"/>
    </source>
</evidence>
<evidence type="ECO:0008006" key="4">
    <source>
        <dbReference type="Google" id="ProtNLM"/>
    </source>
</evidence>
<sequence length="179" mass="20109">MGETEYPDHNDALVVLVCIANAKVKRIMIDIGSSINVLYFDAFHKLGLTTIDLSPMSSTLIGFTGDFIAPLGMIILPVIIEQEPRSKTMMVTFMVVNFSSAYNIILSRSILNKFRELHLSSGDEVLDPSKIKKVRSNPRESKQWYLTTITLLKKLKSDHSTLKKVEQLQSLSNQPLIDP</sequence>
<protein>
    <recommendedName>
        <fullName evidence="4">Aspartic peptidase DDI1-type domain-containing protein</fullName>
    </recommendedName>
</protein>
<keyword evidence="1" id="KW-0812">Transmembrane</keyword>
<keyword evidence="1" id="KW-0472">Membrane</keyword>
<comment type="caution">
    <text evidence="2">The sequence shown here is derived from an EMBL/GenBank/DDBJ whole genome shotgun (WGS) entry which is preliminary data.</text>
</comment>
<name>A0A427AW40_ENSVE</name>
<dbReference type="CDD" id="cd00303">
    <property type="entry name" value="retropepsin_like"/>
    <property type="match status" value="1"/>
</dbReference>
<organism evidence="2 3">
    <name type="scientific">Ensete ventricosum</name>
    <name type="common">Abyssinian banana</name>
    <name type="synonym">Musa ensete</name>
    <dbReference type="NCBI Taxonomy" id="4639"/>
    <lineage>
        <taxon>Eukaryota</taxon>
        <taxon>Viridiplantae</taxon>
        <taxon>Streptophyta</taxon>
        <taxon>Embryophyta</taxon>
        <taxon>Tracheophyta</taxon>
        <taxon>Spermatophyta</taxon>
        <taxon>Magnoliopsida</taxon>
        <taxon>Liliopsida</taxon>
        <taxon>Zingiberales</taxon>
        <taxon>Musaceae</taxon>
        <taxon>Ensete</taxon>
    </lineage>
</organism>
<accession>A0A427AW40</accession>
<dbReference type="InterPro" id="IPR021109">
    <property type="entry name" value="Peptidase_aspartic_dom_sf"/>
</dbReference>
<keyword evidence="1" id="KW-1133">Transmembrane helix</keyword>
<dbReference type="SUPFAM" id="SSF50630">
    <property type="entry name" value="Acid proteases"/>
    <property type="match status" value="1"/>
</dbReference>
<dbReference type="Gene3D" id="2.40.70.10">
    <property type="entry name" value="Acid Proteases"/>
    <property type="match status" value="1"/>
</dbReference>
<dbReference type="PANTHER" id="PTHR33240">
    <property type="entry name" value="OS08G0508500 PROTEIN"/>
    <property type="match status" value="1"/>
</dbReference>
<feature type="transmembrane region" description="Helical" evidence="1">
    <location>
        <begin position="60"/>
        <end position="80"/>
    </location>
</feature>
<gene>
    <name evidence="2" type="ORF">B296_00023683</name>
</gene>
<evidence type="ECO:0000313" key="3">
    <source>
        <dbReference type="Proteomes" id="UP000287651"/>
    </source>
</evidence>
<dbReference type="AlphaFoldDB" id="A0A427AW40"/>
<dbReference type="PANTHER" id="PTHR33240:SF8">
    <property type="entry name" value="OS03G0439900 PROTEIN"/>
    <property type="match status" value="1"/>
</dbReference>
<dbReference type="EMBL" id="AMZH03001133">
    <property type="protein sequence ID" value="RRT80479.1"/>
    <property type="molecule type" value="Genomic_DNA"/>
</dbReference>
<proteinExistence type="predicted"/>
<reference evidence="2 3" key="1">
    <citation type="journal article" date="2014" name="Agronomy (Basel)">
        <title>A Draft Genome Sequence for Ensete ventricosum, the Drought-Tolerant Tree Against Hunger.</title>
        <authorList>
            <person name="Harrison J."/>
            <person name="Moore K.A."/>
            <person name="Paszkiewicz K."/>
            <person name="Jones T."/>
            <person name="Grant M."/>
            <person name="Ambacheew D."/>
            <person name="Muzemil S."/>
            <person name="Studholme D.J."/>
        </authorList>
    </citation>
    <scope>NUCLEOTIDE SEQUENCE [LARGE SCALE GENOMIC DNA]</scope>
</reference>